<reference evidence="2" key="1">
    <citation type="journal article" date="2019" name="Int. J. Syst. Evol. Microbiol.">
        <title>The Global Catalogue of Microorganisms (GCM) 10K type strain sequencing project: providing services to taxonomists for standard genome sequencing and annotation.</title>
        <authorList>
            <consortium name="The Broad Institute Genomics Platform"/>
            <consortium name="The Broad Institute Genome Sequencing Center for Infectious Disease"/>
            <person name="Wu L."/>
            <person name="Ma J."/>
        </authorList>
    </citation>
    <scope>NUCLEOTIDE SEQUENCE [LARGE SCALE GENOMIC DNA]</scope>
    <source>
        <strain evidence="2">JCM 17441</strain>
    </source>
</reference>
<keyword evidence="2" id="KW-1185">Reference proteome</keyword>
<accession>A0ABP8D8G0</accession>
<sequence length="131" mass="14280">MGLFGDLRRLQKQANEISANYDPAAQMRAGMAQMQQMQQSMQAQTADLELLRIGTPGAATIIGLTDTGARVNMQAMVRLDLLVEVGDRPPYPVSRETLLPLGAAAQTGVGQRVNVMVHPQQPERVLVRWGV</sequence>
<gene>
    <name evidence="1" type="ORF">GCM10022255_035470</name>
</gene>
<dbReference type="Proteomes" id="UP001500620">
    <property type="component" value="Unassembled WGS sequence"/>
</dbReference>
<dbReference type="EMBL" id="BAABAT010000008">
    <property type="protein sequence ID" value="GAA4249811.1"/>
    <property type="molecule type" value="Genomic_DNA"/>
</dbReference>
<dbReference type="RefSeq" id="WP_345128012.1">
    <property type="nucleotide sequence ID" value="NZ_BAABAT010000008.1"/>
</dbReference>
<evidence type="ECO:0000313" key="1">
    <source>
        <dbReference type="EMBL" id="GAA4249811.1"/>
    </source>
</evidence>
<name>A0ABP8D8G0_9ACTN</name>
<organism evidence="1 2">
    <name type="scientific">Dactylosporangium darangshiense</name>
    <dbReference type="NCBI Taxonomy" id="579108"/>
    <lineage>
        <taxon>Bacteria</taxon>
        <taxon>Bacillati</taxon>
        <taxon>Actinomycetota</taxon>
        <taxon>Actinomycetes</taxon>
        <taxon>Micromonosporales</taxon>
        <taxon>Micromonosporaceae</taxon>
        <taxon>Dactylosporangium</taxon>
    </lineage>
</organism>
<evidence type="ECO:0008006" key="3">
    <source>
        <dbReference type="Google" id="ProtNLM"/>
    </source>
</evidence>
<comment type="caution">
    <text evidence="1">The sequence shown here is derived from an EMBL/GenBank/DDBJ whole genome shotgun (WGS) entry which is preliminary data.</text>
</comment>
<proteinExistence type="predicted"/>
<evidence type="ECO:0000313" key="2">
    <source>
        <dbReference type="Proteomes" id="UP001500620"/>
    </source>
</evidence>
<protein>
    <recommendedName>
        <fullName evidence="3">Transcription elongation factor GreA/GreB C-terminal domain-containing protein</fullName>
    </recommendedName>
</protein>